<dbReference type="SUPFAM" id="SSF56112">
    <property type="entry name" value="Protein kinase-like (PK-like)"/>
    <property type="match status" value="1"/>
</dbReference>
<evidence type="ECO:0000256" key="7">
    <source>
        <dbReference type="ARBA" id="ARBA00022840"/>
    </source>
</evidence>
<dbReference type="HOGENOM" id="CLU_000288_7_40_1"/>
<feature type="domain" description="Protein kinase" evidence="16">
    <location>
        <begin position="27"/>
        <end position="366"/>
    </location>
</feature>
<dbReference type="GO" id="GO:0005886">
    <property type="term" value="C:plasma membrane"/>
    <property type="evidence" value="ECO:0000318"/>
    <property type="project" value="GO_Central"/>
</dbReference>
<keyword evidence="8" id="KW-0829">Tyrosine-protein kinase</keyword>
<dbReference type="InterPro" id="IPR000719">
    <property type="entry name" value="Prot_kinase_dom"/>
</dbReference>
<keyword evidence="18" id="KW-1185">Reference proteome</keyword>
<dbReference type="OrthoDB" id="3256376at2759"/>
<reference evidence="17 18" key="1">
    <citation type="journal article" date="2011" name="Science">
        <title>The ecoresponsive genome of Daphnia pulex.</title>
        <authorList>
            <person name="Colbourne J.K."/>
            <person name="Pfrender M.E."/>
            <person name="Gilbert D."/>
            <person name="Thomas W.K."/>
            <person name="Tucker A."/>
            <person name="Oakley T.H."/>
            <person name="Tokishita S."/>
            <person name="Aerts A."/>
            <person name="Arnold G.J."/>
            <person name="Basu M.K."/>
            <person name="Bauer D.J."/>
            <person name="Caceres C.E."/>
            <person name="Carmel L."/>
            <person name="Casola C."/>
            <person name="Choi J.H."/>
            <person name="Detter J.C."/>
            <person name="Dong Q."/>
            <person name="Dusheyko S."/>
            <person name="Eads B.D."/>
            <person name="Frohlich T."/>
            <person name="Geiler-Samerotte K.A."/>
            <person name="Gerlach D."/>
            <person name="Hatcher P."/>
            <person name="Jogdeo S."/>
            <person name="Krijgsveld J."/>
            <person name="Kriventseva E.V."/>
            <person name="Kultz D."/>
            <person name="Laforsch C."/>
            <person name="Lindquist E."/>
            <person name="Lopez J."/>
            <person name="Manak J.R."/>
            <person name="Muller J."/>
            <person name="Pangilinan J."/>
            <person name="Patwardhan R.P."/>
            <person name="Pitluck S."/>
            <person name="Pritham E.J."/>
            <person name="Rechtsteiner A."/>
            <person name="Rho M."/>
            <person name="Rogozin I.B."/>
            <person name="Sakarya O."/>
            <person name="Salamov A."/>
            <person name="Schaack S."/>
            <person name="Shapiro H."/>
            <person name="Shiga Y."/>
            <person name="Skalitzky C."/>
            <person name="Smith Z."/>
            <person name="Souvorov A."/>
            <person name="Sung W."/>
            <person name="Tang Z."/>
            <person name="Tsuchiya D."/>
            <person name="Tu H."/>
            <person name="Vos H."/>
            <person name="Wang M."/>
            <person name="Wolf Y.I."/>
            <person name="Yamagata H."/>
            <person name="Yamada T."/>
            <person name="Ye Y."/>
            <person name="Shaw J.R."/>
            <person name="Andrews J."/>
            <person name="Crease T.J."/>
            <person name="Tang H."/>
            <person name="Lucas S.M."/>
            <person name="Robertson H.M."/>
            <person name="Bork P."/>
            <person name="Koonin E.V."/>
            <person name="Zdobnov E.M."/>
            <person name="Grigoriev I.V."/>
            <person name="Lynch M."/>
            <person name="Boore J.L."/>
        </authorList>
    </citation>
    <scope>NUCLEOTIDE SEQUENCE [LARGE SCALE GENOMIC DNA]</scope>
</reference>
<dbReference type="PROSITE" id="PS00240">
    <property type="entry name" value="RECEPTOR_TYR_KIN_III"/>
    <property type="match status" value="1"/>
</dbReference>
<dbReference type="GO" id="GO:0004714">
    <property type="term" value="F:transmembrane receptor protein tyrosine kinase activity"/>
    <property type="evidence" value="ECO:0000318"/>
    <property type="project" value="GO_Central"/>
</dbReference>
<dbReference type="AlphaFoldDB" id="E9FZB6"/>
<evidence type="ECO:0000256" key="6">
    <source>
        <dbReference type="ARBA" id="ARBA00022777"/>
    </source>
</evidence>
<dbReference type="PANTHER" id="PTHR24416:SF600">
    <property type="entry name" value="PDGF- AND VEGF-RECEPTOR RELATED, ISOFORM J"/>
    <property type="match status" value="1"/>
</dbReference>
<evidence type="ECO:0000256" key="12">
    <source>
        <dbReference type="PIRSR" id="PIRSR000615-3"/>
    </source>
</evidence>
<dbReference type="GO" id="GO:0043235">
    <property type="term" value="C:receptor complex"/>
    <property type="evidence" value="ECO:0000318"/>
    <property type="project" value="GO_Central"/>
</dbReference>
<evidence type="ECO:0000256" key="4">
    <source>
        <dbReference type="ARBA" id="ARBA00022679"/>
    </source>
</evidence>
<evidence type="ECO:0000256" key="15">
    <source>
        <dbReference type="SAM" id="MobiDB-lite"/>
    </source>
</evidence>
<keyword evidence="12" id="KW-0460">Magnesium</keyword>
<feature type="binding site" evidence="11">
    <location>
        <begin position="34"/>
        <end position="41"/>
    </location>
    <ligand>
        <name>ATP</name>
        <dbReference type="ChEBI" id="CHEBI:30616"/>
    </ligand>
</feature>
<name>E9FZB6_DAPPU</name>
<dbReference type="Gene3D" id="1.10.510.10">
    <property type="entry name" value="Transferase(Phosphotransferase) domain 1"/>
    <property type="match status" value="1"/>
</dbReference>
<dbReference type="GO" id="GO:0046872">
    <property type="term" value="F:metal ion binding"/>
    <property type="evidence" value="ECO:0007669"/>
    <property type="project" value="UniProtKB-KW"/>
</dbReference>
<feature type="active site" description="Proton acceptor" evidence="10">
    <location>
        <position position="221"/>
    </location>
</feature>
<feature type="non-terminal residue" evidence="17">
    <location>
        <position position="426"/>
    </location>
</feature>
<dbReference type="InterPro" id="IPR008266">
    <property type="entry name" value="Tyr_kinase_AS"/>
</dbReference>
<evidence type="ECO:0000256" key="5">
    <source>
        <dbReference type="ARBA" id="ARBA00022741"/>
    </source>
</evidence>
<dbReference type="PhylomeDB" id="E9FZB6"/>
<evidence type="ECO:0000256" key="11">
    <source>
        <dbReference type="PIRSR" id="PIRSR000615-2"/>
    </source>
</evidence>
<dbReference type="InterPro" id="IPR001245">
    <property type="entry name" value="Ser-Thr/Tyr_kinase_cat_dom"/>
</dbReference>
<evidence type="ECO:0000256" key="14">
    <source>
        <dbReference type="PROSITE-ProRule" id="PRU10141"/>
    </source>
</evidence>
<evidence type="ECO:0000256" key="8">
    <source>
        <dbReference type="ARBA" id="ARBA00023137"/>
    </source>
</evidence>
<organism evidence="17 18">
    <name type="scientific">Daphnia pulex</name>
    <name type="common">Water flea</name>
    <dbReference type="NCBI Taxonomy" id="6669"/>
    <lineage>
        <taxon>Eukaryota</taxon>
        <taxon>Metazoa</taxon>
        <taxon>Ecdysozoa</taxon>
        <taxon>Arthropoda</taxon>
        <taxon>Crustacea</taxon>
        <taxon>Branchiopoda</taxon>
        <taxon>Diplostraca</taxon>
        <taxon>Cladocera</taxon>
        <taxon>Anomopoda</taxon>
        <taxon>Daphniidae</taxon>
        <taxon>Daphnia</taxon>
    </lineage>
</organism>
<dbReference type="GO" id="GO:0007169">
    <property type="term" value="P:cell surface receptor protein tyrosine kinase signaling pathway"/>
    <property type="evidence" value="ECO:0000318"/>
    <property type="project" value="GO_Central"/>
</dbReference>
<dbReference type="PANTHER" id="PTHR24416">
    <property type="entry name" value="TYROSINE-PROTEIN KINASE RECEPTOR"/>
    <property type="match status" value="1"/>
</dbReference>
<dbReference type="KEGG" id="dpx:DAPPUDRAFT_44144"/>
<keyword evidence="12" id="KW-0479">Metal-binding</keyword>
<evidence type="ECO:0000256" key="3">
    <source>
        <dbReference type="ARBA" id="ARBA00022553"/>
    </source>
</evidence>
<gene>
    <name evidence="17" type="ORF">DAPPUDRAFT_44144</name>
</gene>
<feature type="binding site" evidence="11 14">
    <location>
        <position position="62"/>
    </location>
    <ligand>
        <name>ATP</name>
        <dbReference type="ChEBI" id="CHEBI:30616"/>
    </ligand>
</feature>
<dbReference type="PROSITE" id="PS00109">
    <property type="entry name" value="PROTEIN_KINASE_TYR"/>
    <property type="match status" value="1"/>
</dbReference>
<accession>E9FZB6</accession>
<dbReference type="OMA" id="SEMMADC"/>
<dbReference type="PROSITE" id="PS50011">
    <property type="entry name" value="PROTEIN_KINASE_DOM"/>
    <property type="match status" value="1"/>
</dbReference>
<evidence type="ECO:0000256" key="10">
    <source>
        <dbReference type="PIRSR" id="PIRSR000615-1"/>
    </source>
</evidence>
<dbReference type="FunCoup" id="E9FZB6">
    <property type="interactions" value="4"/>
</dbReference>
<dbReference type="FunFam" id="3.30.200.20:FF:000776">
    <property type="entry name" value="Flk-1 receptor"/>
    <property type="match status" value="1"/>
</dbReference>
<dbReference type="PIRSF" id="PIRSF000615">
    <property type="entry name" value="TyrPK_CSF1-R"/>
    <property type="match status" value="1"/>
</dbReference>
<evidence type="ECO:0000256" key="2">
    <source>
        <dbReference type="ARBA" id="ARBA00011902"/>
    </source>
</evidence>
<dbReference type="InterPro" id="IPR017441">
    <property type="entry name" value="Protein_kinase_ATP_BS"/>
</dbReference>
<evidence type="ECO:0000256" key="1">
    <source>
        <dbReference type="ARBA" id="ARBA00004167"/>
    </source>
</evidence>
<proteinExistence type="predicted"/>
<keyword evidence="4" id="KW-0808">Transferase</keyword>
<evidence type="ECO:0000313" key="18">
    <source>
        <dbReference type="Proteomes" id="UP000000305"/>
    </source>
</evidence>
<dbReference type="EMBL" id="GL732528">
    <property type="protein sequence ID" value="EFX87291.1"/>
    <property type="molecule type" value="Genomic_DNA"/>
</dbReference>
<feature type="site" description="Important for interaction with phosphotyrosine-binding proteins" evidence="13">
    <location>
        <position position="365"/>
    </location>
</feature>
<dbReference type="PROSITE" id="PS00107">
    <property type="entry name" value="PROTEIN_KINASE_ATP"/>
    <property type="match status" value="1"/>
</dbReference>
<dbReference type="GO" id="GO:0043410">
    <property type="term" value="P:positive regulation of MAPK cascade"/>
    <property type="evidence" value="ECO:0000318"/>
    <property type="project" value="GO_Central"/>
</dbReference>
<feature type="region of interest" description="Disordered" evidence="15">
    <location>
        <begin position="144"/>
        <end position="169"/>
    </location>
</feature>
<protein>
    <recommendedName>
        <fullName evidence="2">receptor protein-tyrosine kinase</fullName>
        <ecNumber evidence="2">2.7.10.1</ecNumber>
    </recommendedName>
</protein>
<comment type="subcellular location">
    <subcellularLocation>
        <location evidence="1">Membrane</location>
        <topology evidence="1">Single-pass membrane protein</topology>
    </subcellularLocation>
</comment>
<dbReference type="Proteomes" id="UP000000305">
    <property type="component" value="Unassembled WGS sequence"/>
</dbReference>
<dbReference type="EC" id="2.7.10.1" evidence="2"/>
<evidence type="ECO:0000256" key="9">
    <source>
        <dbReference type="ARBA" id="ARBA00051243"/>
    </source>
</evidence>
<feature type="binding site" evidence="12">
    <location>
        <position position="239"/>
    </location>
    <ligand>
        <name>Mg(2+)</name>
        <dbReference type="ChEBI" id="CHEBI:18420"/>
    </ligand>
</feature>
<evidence type="ECO:0000313" key="17">
    <source>
        <dbReference type="EMBL" id="EFX87291.1"/>
    </source>
</evidence>
<dbReference type="eggNOG" id="KOG0200">
    <property type="taxonomic scope" value="Eukaryota"/>
</dbReference>
<comment type="catalytic activity">
    <reaction evidence="9">
        <text>L-tyrosyl-[protein] + ATP = O-phospho-L-tyrosyl-[protein] + ADP + H(+)</text>
        <dbReference type="Rhea" id="RHEA:10596"/>
        <dbReference type="Rhea" id="RHEA-COMP:10136"/>
        <dbReference type="Rhea" id="RHEA-COMP:20101"/>
        <dbReference type="ChEBI" id="CHEBI:15378"/>
        <dbReference type="ChEBI" id="CHEBI:30616"/>
        <dbReference type="ChEBI" id="CHEBI:46858"/>
        <dbReference type="ChEBI" id="CHEBI:61978"/>
        <dbReference type="ChEBI" id="CHEBI:456216"/>
        <dbReference type="EC" id="2.7.10.1"/>
    </reaction>
</comment>
<keyword evidence="5 11" id="KW-0547">Nucleotide-binding</keyword>
<dbReference type="FunFam" id="1.10.510.10:FF:002301">
    <property type="entry name" value="Uncharacterized protein"/>
    <property type="match status" value="1"/>
</dbReference>
<dbReference type="InterPro" id="IPR050122">
    <property type="entry name" value="RTK"/>
</dbReference>
<evidence type="ECO:0000259" key="16">
    <source>
        <dbReference type="PROSITE" id="PS50011"/>
    </source>
</evidence>
<feature type="binding site" evidence="12">
    <location>
        <position position="226"/>
    </location>
    <ligand>
        <name>Mg(2+)</name>
        <dbReference type="ChEBI" id="CHEBI:18420"/>
    </ligand>
</feature>
<dbReference type="GO" id="GO:0005524">
    <property type="term" value="F:ATP binding"/>
    <property type="evidence" value="ECO:0007669"/>
    <property type="project" value="UniProtKB-UniRule"/>
</dbReference>
<keyword evidence="3" id="KW-0597">Phosphoprotein</keyword>
<dbReference type="InParanoid" id="E9FZB6"/>
<dbReference type="InterPro" id="IPR011009">
    <property type="entry name" value="Kinase-like_dom_sf"/>
</dbReference>
<dbReference type="InterPro" id="IPR001824">
    <property type="entry name" value="Tyr_kinase_rcpt_3_CS"/>
</dbReference>
<evidence type="ECO:0000256" key="13">
    <source>
        <dbReference type="PIRSR" id="PIRSR000615-4"/>
    </source>
</evidence>
<dbReference type="Gene3D" id="3.30.200.20">
    <property type="entry name" value="Phosphorylase Kinase, domain 1"/>
    <property type="match status" value="1"/>
</dbReference>
<feature type="binding site" evidence="11">
    <location>
        <position position="225"/>
    </location>
    <ligand>
        <name>ATP</name>
        <dbReference type="ChEBI" id="CHEBI:30616"/>
    </ligand>
</feature>
<dbReference type="Pfam" id="PF07714">
    <property type="entry name" value="PK_Tyr_Ser-Thr"/>
    <property type="match status" value="1"/>
</dbReference>
<keyword evidence="6" id="KW-0418">Kinase</keyword>
<sequence length="426" mass="48425">NNQSPIEEQVEFLPYDRRWEFPRSRLKLGSFQIGVGCFGRVVKAEAVGLKGSEETVKTVAVKMVRSEANVSAMEALISELKILVYLGSHLNVVNLLGACTKQIHKELLVMVEYCRFGNLQTFLINHRNNFINLVDEFGNLKTQDEMEREKMPSQVETSELQPDDHPGVNSSSEILDISNSTQQHLDGNLDRPISTTDLISWAFQIARGMDYLVSKKVLHGDLAARNILLADDGVAKVADFGMAKKMYYEENYEKRGQGLMPVKWMAIESLVDRIFSSQSDVWSYGVVLWEIFSLGQVPYPGMDVGHILMKEILRGYRMDKPELTPNFFSEMMADCWKSDPKERPTFSQMEEIICSHMESSVSSDYLNMNAPYAKLNQEKENATPKDQFGLAKLLREKSGAQSKRDATPRYLMFPVRFSKRDADSNL</sequence>
<keyword evidence="7 11" id="KW-0067">ATP-binding</keyword>